<gene>
    <name evidence="2" type="ORF">DRF59_00735</name>
</gene>
<evidence type="ECO:0000313" key="3">
    <source>
        <dbReference type="Proteomes" id="UP000256769"/>
    </source>
</evidence>
<evidence type="ECO:0000256" key="1">
    <source>
        <dbReference type="SAM" id="MobiDB-lite"/>
    </source>
</evidence>
<proteinExistence type="predicted"/>
<dbReference type="AlphaFoldDB" id="A0A3D9CUX7"/>
<organism evidence="2 3">
    <name type="scientific">Chryseobacterium flavum</name>
    <dbReference type="NCBI Taxonomy" id="415851"/>
    <lineage>
        <taxon>Bacteria</taxon>
        <taxon>Pseudomonadati</taxon>
        <taxon>Bacteroidota</taxon>
        <taxon>Flavobacteriia</taxon>
        <taxon>Flavobacteriales</taxon>
        <taxon>Weeksellaceae</taxon>
        <taxon>Chryseobacterium group</taxon>
        <taxon>Chryseobacterium</taxon>
    </lineage>
</organism>
<accession>A0A3D9CUX7</accession>
<reference evidence="2 3" key="1">
    <citation type="journal article" date="2007" name="Int. J. Syst. Evol. Microbiol.">
        <title>Chryseobacterium flavum sp. nov., isolated from polluted soil.</title>
        <authorList>
            <person name="Zhou Y."/>
            <person name="Dong J."/>
            <person name="Wang X."/>
            <person name="Huang X."/>
            <person name="Zhang K.Y."/>
            <person name="Zhang Y.Q."/>
            <person name="Guo Y.F."/>
            <person name="Lai R."/>
            <person name="Li W.J."/>
        </authorList>
    </citation>
    <scope>NUCLEOTIDE SEQUENCE [LARGE SCALE GENOMIC DNA]</scope>
    <source>
        <strain evidence="2 3">KCTC 12877</strain>
    </source>
</reference>
<feature type="region of interest" description="Disordered" evidence="1">
    <location>
        <begin position="76"/>
        <end position="108"/>
    </location>
</feature>
<evidence type="ECO:0000313" key="2">
    <source>
        <dbReference type="EMBL" id="REC69428.1"/>
    </source>
</evidence>
<name>A0A3D9CUX7_9FLAO</name>
<comment type="caution">
    <text evidence="2">The sequence shown here is derived from an EMBL/GenBank/DDBJ whole genome shotgun (WGS) entry which is preliminary data.</text>
</comment>
<protein>
    <submittedName>
        <fullName evidence="2">Uncharacterized protein</fullName>
    </submittedName>
</protein>
<dbReference type="Proteomes" id="UP000256769">
    <property type="component" value="Unassembled WGS sequence"/>
</dbReference>
<keyword evidence="3" id="KW-1185">Reference proteome</keyword>
<sequence>MKSNNRLIHNHCLHLINLIPLVQQEILTILNRFNDKMPNDCFCIIWHSLLLVNPLVQNSNSLLEDLRRLNQLKDSPYQQDLNTEKVSQSKPKQPQSPAKVEGAKKIRF</sequence>
<feature type="compositionally biased region" description="Polar residues" evidence="1">
    <location>
        <begin position="76"/>
        <end position="96"/>
    </location>
</feature>
<dbReference type="EMBL" id="QNUE01000001">
    <property type="protein sequence ID" value="REC69428.1"/>
    <property type="molecule type" value="Genomic_DNA"/>
</dbReference>